<protein>
    <submittedName>
        <fullName evidence="1">Uncharacterized protein</fullName>
    </submittedName>
</protein>
<organism evidence="1">
    <name type="scientific">Arundo donax</name>
    <name type="common">Giant reed</name>
    <name type="synonym">Donax arundinaceus</name>
    <dbReference type="NCBI Taxonomy" id="35708"/>
    <lineage>
        <taxon>Eukaryota</taxon>
        <taxon>Viridiplantae</taxon>
        <taxon>Streptophyta</taxon>
        <taxon>Embryophyta</taxon>
        <taxon>Tracheophyta</taxon>
        <taxon>Spermatophyta</taxon>
        <taxon>Magnoliopsida</taxon>
        <taxon>Liliopsida</taxon>
        <taxon>Poales</taxon>
        <taxon>Poaceae</taxon>
        <taxon>PACMAD clade</taxon>
        <taxon>Arundinoideae</taxon>
        <taxon>Arundineae</taxon>
        <taxon>Arundo</taxon>
    </lineage>
</organism>
<proteinExistence type="predicted"/>
<dbReference type="AlphaFoldDB" id="A0A0A9BUW7"/>
<name>A0A0A9BUW7_ARUDO</name>
<accession>A0A0A9BUW7</accession>
<reference evidence="1" key="1">
    <citation type="submission" date="2014-09" db="EMBL/GenBank/DDBJ databases">
        <authorList>
            <person name="Magalhaes I.L.F."/>
            <person name="Oliveira U."/>
            <person name="Santos F.R."/>
            <person name="Vidigal T.H.D.A."/>
            <person name="Brescovit A.D."/>
            <person name="Santos A.J."/>
        </authorList>
    </citation>
    <scope>NUCLEOTIDE SEQUENCE</scope>
    <source>
        <tissue evidence="1">Shoot tissue taken approximately 20 cm above the soil surface</tissue>
    </source>
</reference>
<sequence>MNLFKEIHITQSPCFKARLGARHHPSPKTN</sequence>
<reference evidence="1" key="2">
    <citation type="journal article" date="2015" name="Data Brief">
        <title>Shoot transcriptome of the giant reed, Arundo donax.</title>
        <authorList>
            <person name="Barrero R.A."/>
            <person name="Guerrero F.D."/>
            <person name="Moolhuijzen P."/>
            <person name="Goolsby J.A."/>
            <person name="Tidwell J."/>
            <person name="Bellgard S.E."/>
            <person name="Bellgard M.I."/>
        </authorList>
    </citation>
    <scope>NUCLEOTIDE SEQUENCE</scope>
    <source>
        <tissue evidence="1">Shoot tissue taken approximately 20 cm above the soil surface</tissue>
    </source>
</reference>
<dbReference type="EMBL" id="GBRH01232930">
    <property type="protein sequence ID" value="JAD64965.1"/>
    <property type="molecule type" value="Transcribed_RNA"/>
</dbReference>
<evidence type="ECO:0000313" key="1">
    <source>
        <dbReference type="EMBL" id="JAD64965.1"/>
    </source>
</evidence>